<dbReference type="InParanoid" id="A0A0V0QKE9"/>
<dbReference type="EMBL" id="LDAU01000154">
    <property type="protein sequence ID" value="KRX02501.1"/>
    <property type="molecule type" value="Genomic_DNA"/>
</dbReference>
<protein>
    <submittedName>
        <fullName evidence="1">Uncharacterized protein</fullName>
    </submittedName>
</protein>
<evidence type="ECO:0000313" key="2">
    <source>
        <dbReference type="Proteomes" id="UP000054937"/>
    </source>
</evidence>
<reference evidence="1 2" key="1">
    <citation type="journal article" date="2015" name="Sci. Rep.">
        <title>Genome of the facultative scuticociliatosis pathogen Pseudocohnilembus persalinus provides insight into its virulence through horizontal gene transfer.</title>
        <authorList>
            <person name="Xiong J."/>
            <person name="Wang G."/>
            <person name="Cheng J."/>
            <person name="Tian M."/>
            <person name="Pan X."/>
            <person name="Warren A."/>
            <person name="Jiang C."/>
            <person name="Yuan D."/>
            <person name="Miao W."/>
        </authorList>
    </citation>
    <scope>NUCLEOTIDE SEQUENCE [LARGE SCALE GENOMIC DNA]</scope>
    <source>
        <strain evidence="1">36N120E</strain>
    </source>
</reference>
<comment type="caution">
    <text evidence="1">The sequence shown here is derived from an EMBL/GenBank/DDBJ whole genome shotgun (WGS) entry which is preliminary data.</text>
</comment>
<evidence type="ECO:0000313" key="1">
    <source>
        <dbReference type="EMBL" id="KRX02501.1"/>
    </source>
</evidence>
<accession>A0A0V0QKE9</accession>
<name>A0A0V0QKE9_PSEPJ</name>
<proteinExistence type="predicted"/>
<dbReference type="AlphaFoldDB" id="A0A0V0QKE9"/>
<keyword evidence="2" id="KW-1185">Reference proteome</keyword>
<sequence>MIIPWTSINSKNIEIYIDGMQIDMKYIKEGSENQVQTDLNQNLQSGFPDINGQIKNDQNSNNNFFNLNLNLQSEIRRYKNEIDEKLIKKFLTKIIHNLEINIKDLLINVDFPKNECIQFKLKEAYTYACNKNSQKIFIEELILGANKYEISVEVIKNLDFKLNLGNVAQYPEILEQDIPIQQGEVLQESATQIRSSSIHYTNKKYSSLRIVVYTSQVQQIIDKWGK</sequence>
<gene>
    <name evidence="1" type="ORF">PPERSA_11841</name>
</gene>
<dbReference type="Proteomes" id="UP000054937">
    <property type="component" value="Unassembled WGS sequence"/>
</dbReference>
<organism evidence="1 2">
    <name type="scientific">Pseudocohnilembus persalinus</name>
    <name type="common">Ciliate</name>
    <dbReference type="NCBI Taxonomy" id="266149"/>
    <lineage>
        <taxon>Eukaryota</taxon>
        <taxon>Sar</taxon>
        <taxon>Alveolata</taxon>
        <taxon>Ciliophora</taxon>
        <taxon>Intramacronucleata</taxon>
        <taxon>Oligohymenophorea</taxon>
        <taxon>Scuticociliatia</taxon>
        <taxon>Philasterida</taxon>
        <taxon>Pseudocohnilembidae</taxon>
        <taxon>Pseudocohnilembus</taxon>
    </lineage>
</organism>